<dbReference type="AlphaFoldDB" id="A0A480AQT7"/>
<feature type="compositionally biased region" description="Low complexity" evidence="1">
    <location>
        <begin position="42"/>
        <end position="53"/>
    </location>
</feature>
<accession>A0A480AQT7</accession>
<protein>
    <submittedName>
        <fullName evidence="2">Uncharacterized protein</fullName>
    </submittedName>
</protein>
<comment type="caution">
    <text evidence="2">The sequence shown here is derived from an EMBL/GenBank/DDBJ whole genome shotgun (WGS) entry which is preliminary data.</text>
</comment>
<organism evidence="2 3">
    <name type="scientific">Pseudaquabacterium pictum</name>
    <dbReference type="NCBI Taxonomy" id="2315236"/>
    <lineage>
        <taxon>Bacteria</taxon>
        <taxon>Pseudomonadati</taxon>
        <taxon>Pseudomonadota</taxon>
        <taxon>Betaproteobacteria</taxon>
        <taxon>Burkholderiales</taxon>
        <taxon>Sphaerotilaceae</taxon>
        <taxon>Pseudaquabacterium</taxon>
    </lineage>
</organism>
<evidence type="ECO:0000313" key="2">
    <source>
        <dbReference type="EMBL" id="GCL62065.1"/>
    </source>
</evidence>
<feature type="region of interest" description="Disordered" evidence="1">
    <location>
        <begin position="42"/>
        <end position="62"/>
    </location>
</feature>
<keyword evidence="3" id="KW-1185">Reference proteome</keyword>
<dbReference type="RefSeq" id="WP_137731812.1">
    <property type="nucleotide sequence ID" value="NZ_BJCL01000002.1"/>
</dbReference>
<gene>
    <name evidence="2" type="ORF">AQPW35_11460</name>
</gene>
<evidence type="ECO:0000256" key="1">
    <source>
        <dbReference type="SAM" id="MobiDB-lite"/>
    </source>
</evidence>
<dbReference type="OrthoDB" id="8910960at2"/>
<dbReference type="Proteomes" id="UP000301751">
    <property type="component" value="Unassembled WGS sequence"/>
</dbReference>
<evidence type="ECO:0000313" key="3">
    <source>
        <dbReference type="Proteomes" id="UP000301751"/>
    </source>
</evidence>
<proteinExistence type="predicted"/>
<reference evidence="3" key="1">
    <citation type="submission" date="2019-03" db="EMBL/GenBank/DDBJ databases">
        <title>Aquabacterium pictum sp.nov., the first bacteriochlorophyll a-containing freshwater bacterium in the genus Aquabacterium of the class Betaproteobacteria.</title>
        <authorList>
            <person name="Hirose S."/>
            <person name="Tank M."/>
            <person name="Hara E."/>
            <person name="Tamaki H."/>
            <person name="Takaichi S."/>
            <person name="Haruta S."/>
            <person name="Hanada S."/>
        </authorList>
    </citation>
    <scope>NUCLEOTIDE SEQUENCE [LARGE SCALE GENOMIC DNA]</scope>
    <source>
        <strain evidence="3">W35</strain>
    </source>
</reference>
<dbReference type="EMBL" id="BJCL01000002">
    <property type="protein sequence ID" value="GCL62065.1"/>
    <property type="molecule type" value="Genomic_DNA"/>
</dbReference>
<sequence length="62" mass="6374">MNDDPRCCGTGTCIINADGQCWCGQQWDGEKMCRPPLQAFTAASAPSTPAAAPASPPPPPAD</sequence>
<name>A0A480AQT7_9BURK</name>